<evidence type="ECO:0000259" key="1">
    <source>
        <dbReference type="Pfam" id="PF19898"/>
    </source>
</evidence>
<gene>
    <name evidence="3" type="ORF">SAMN04488101_10198</name>
</gene>
<name>A0A1W1ZWV3_9SPHI</name>
<dbReference type="Proteomes" id="UP000192678">
    <property type="component" value="Unassembled WGS sequence"/>
</dbReference>
<dbReference type="InterPro" id="IPR047731">
    <property type="entry name" value="Zinc_ribbon_put"/>
</dbReference>
<dbReference type="InterPro" id="IPR045951">
    <property type="entry name" value="DUF6371"/>
</dbReference>
<feature type="domain" description="DUF6371" evidence="1">
    <location>
        <begin position="92"/>
        <end position="245"/>
    </location>
</feature>
<evidence type="ECO:0000313" key="4">
    <source>
        <dbReference type="Proteomes" id="UP000192678"/>
    </source>
</evidence>
<evidence type="ECO:0000313" key="3">
    <source>
        <dbReference type="EMBL" id="SMC52611.1"/>
    </source>
</evidence>
<organism evidence="3 4">
    <name type="scientific">Pedobacter nyackensis</name>
    <dbReference type="NCBI Taxonomy" id="475255"/>
    <lineage>
        <taxon>Bacteria</taxon>
        <taxon>Pseudomonadati</taxon>
        <taxon>Bacteroidota</taxon>
        <taxon>Sphingobacteriia</taxon>
        <taxon>Sphingobacteriales</taxon>
        <taxon>Sphingobacteriaceae</taxon>
        <taxon>Pedobacter</taxon>
    </lineage>
</organism>
<dbReference type="NCBIfam" id="NF040506">
    <property type="entry name" value="PG0870_Nterm"/>
    <property type="match status" value="1"/>
</dbReference>
<dbReference type="AlphaFoldDB" id="A0A1W1ZWV3"/>
<proteinExistence type="predicted"/>
<keyword evidence="4" id="KW-1185">Reference proteome</keyword>
<reference evidence="3 4" key="1">
    <citation type="submission" date="2017-04" db="EMBL/GenBank/DDBJ databases">
        <authorList>
            <person name="Afonso C.L."/>
            <person name="Miller P.J."/>
            <person name="Scott M.A."/>
            <person name="Spackman E."/>
            <person name="Goraichik I."/>
            <person name="Dimitrov K.M."/>
            <person name="Suarez D.L."/>
            <person name="Swayne D.E."/>
        </authorList>
    </citation>
    <scope>NUCLEOTIDE SEQUENCE [LARGE SCALE GENOMIC DNA]</scope>
    <source>
        <strain evidence="3 4">DSM 19625</strain>
    </source>
</reference>
<dbReference type="EMBL" id="FWYB01000001">
    <property type="protein sequence ID" value="SMC52611.1"/>
    <property type="molecule type" value="Genomic_DNA"/>
</dbReference>
<feature type="domain" description="Zinc beta-ribbon finger putative" evidence="2">
    <location>
        <begin position="5"/>
        <end position="59"/>
    </location>
</feature>
<accession>A0A1W1ZWV3</accession>
<sequence length="287" mass="33235">MTKTFKYSLDKSSKKFKCPRCYKKTLVRFIDLDKNFIEEKFGRCDREVSCGYFLKPEEDNNAFVEFVPQIELPTSFIASAHVINTLKGYEHNSFTNWLIAKFDSKTIEQLILKYRFGVDNSGPYTKDWTVFWQHDINGKVRSGKIIKYDDTGHRDKDWSATWYHKKGNINGPFFPDFNLKQCLFGEHLLKTNTKPIAIVESEKTALIASLFIEKYLWLACGGKQELRAEKLGPVLNRSVTLFPDLGAYDDWKVKAQEFGFNVSDQIEKIASDEEKGKGLDIADYLLR</sequence>
<dbReference type="Pfam" id="PF21957">
    <property type="entry name" value="Zn_ribbon_16"/>
    <property type="match status" value="1"/>
</dbReference>
<evidence type="ECO:0008006" key="5">
    <source>
        <dbReference type="Google" id="ProtNLM"/>
    </source>
</evidence>
<dbReference type="RefSeq" id="WP_084286705.1">
    <property type="nucleotide sequence ID" value="NZ_FWYB01000001.1"/>
</dbReference>
<dbReference type="Pfam" id="PF19898">
    <property type="entry name" value="DUF6371"/>
    <property type="match status" value="1"/>
</dbReference>
<dbReference type="STRING" id="475255.SAMN04488101_10198"/>
<evidence type="ECO:0000259" key="2">
    <source>
        <dbReference type="Pfam" id="PF21957"/>
    </source>
</evidence>
<protein>
    <recommendedName>
        <fullName evidence="5">Toprim-like</fullName>
    </recommendedName>
</protein>